<keyword evidence="2" id="KW-1185">Reference proteome</keyword>
<evidence type="ECO:0008006" key="3">
    <source>
        <dbReference type="Google" id="ProtNLM"/>
    </source>
</evidence>
<evidence type="ECO:0000313" key="1">
    <source>
        <dbReference type="EMBL" id="AHW62345.1"/>
    </source>
</evidence>
<reference evidence="1 2" key="1">
    <citation type="submission" date="2014-03" db="EMBL/GenBank/DDBJ databases">
        <title>Complete genome sequence of a deeply braunched marine Bacteroidia bacterium Draconibacterium orientale type strain FH5T.</title>
        <authorList>
            <person name="Li X."/>
            <person name="Wang X."/>
            <person name="Xie Z."/>
            <person name="Du Z."/>
            <person name="Chen G."/>
        </authorList>
    </citation>
    <scope>NUCLEOTIDE SEQUENCE [LARGE SCALE GENOMIC DNA]</scope>
    <source>
        <strain evidence="1 2">FH5</strain>
    </source>
</reference>
<dbReference type="Proteomes" id="UP000023772">
    <property type="component" value="Chromosome"/>
</dbReference>
<organism evidence="1 2">
    <name type="scientific">Draconibacterium orientale</name>
    <dbReference type="NCBI Taxonomy" id="1168034"/>
    <lineage>
        <taxon>Bacteria</taxon>
        <taxon>Pseudomonadati</taxon>
        <taxon>Bacteroidota</taxon>
        <taxon>Bacteroidia</taxon>
        <taxon>Marinilabiliales</taxon>
        <taxon>Prolixibacteraceae</taxon>
        <taxon>Draconibacterium</taxon>
    </lineage>
</organism>
<name>A0ABN4D446_9BACT</name>
<evidence type="ECO:0000313" key="2">
    <source>
        <dbReference type="Proteomes" id="UP000023772"/>
    </source>
</evidence>
<accession>A0ABN4D446</accession>
<protein>
    <recommendedName>
        <fullName evidence="3">DUF3298 domain-containing protein</fullName>
    </recommendedName>
</protein>
<sequence>MVRQLRILASQFRVLPDRNALRNPPRQHVPTVRHKLKKRPMKTILPILIILTLVSCNHSTKKTDTDQSEVTENSIDTVLVKIENKIDKPLIDFYAKSYTYCWVANKDTLDFKIGLTEYARDSSVQIRFYHDRPILFSSAIGKLNDCLPEIKQDFNIDRLNSFYFEPPIYYKDMTTELSKSYENHFGDKNISYQKLDEFLMNSWLEEKINEFLRQINKSTKRYSIEKFHLLDKDYYDTYIPGVDLNDYPSFSINGMGISVILNDKK</sequence>
<proteinExistence type="predicted"/>
<dbReference type="EMBL" id="CP007451">
    <property type="protein sequence ID" value="AHW62345.1"/>
    <property type="molecule type" value="Genomic_DNA"/>
</dbReference>
<gene>
    <name evidence="1" type="ORF">FH5T_19940</name>
</gene>